<protein>
    <submittedName>
        <fullName evidence="2">Maleylpyruvate isomerase</fullName>
    </submittedName>
</protein>
<evidence type="ECO:0000259" key="1">
    <source>
        <dbReference type="Pfam" id="PF11716"/>
    </source>
</evidence>
<dbReference type="SUPFAM" id="SSF109854">
    <property type="entry name" value="DinB/YfiT-like putative metalloenzymes"/>
    <property type="match status" value="1"/>
</dbReference>
<proteinExistence type="predicted"/>
<dbReference type="InterPro" id="IPR024344">
    <property type="entry name" value="MDMPI_metal-binding"/>
</dbReference>
<dbReference type="RefSeq" id="WP_218163703.1">
    <property type="nucleotide sequence ID" value="NZ_FOVH01000007.1"/>
</dbReference>
<sequence>MSARSWMDEGTRLFLGVVDRLTDDELSAPTALDGWTRRHVIAHVHGNAEALRRLLSWAATGVENRMYANARQRAAEIEAAASLPADDLRALVHGSARRLAEDVDGLPEEAWHRSVVTAQGRTVPATEIPWMRAREMAVHAVDLQHGVSFADLPEAFNTRLASEAAARHAASGQAADLAAWLTGRTREAPSLGPWL</sequence>
<dbReference type="Pfam" id="PF11716">
    <property type="entry name" value="MDMPI_N"/>
    <property type="match status" value="1"/>
</dbReference>
<accession>A0A1I5HZ73</accession>
<keyword evidence="3" id="KW-1185">Reference proteome</keyword>
<dbReference type="Gene3D" id="1.20.120.450">
    <property type="entry name" value="dinb family like domain"/>
    <property type="match status" value="1"/>
</dbReference>
<dbReference type="STRING" id="1993.SAMN04489713_1078"/>
<dbReference type="InterPro" id="IPR017517">
    <property type="entry name" value="Maleyloyr_isom"/>
</dbReference>
<dbReference type="InParanoid" id="A0A1I5HZ73"/>
<evidence type="ECO:0000313" key="3">
    <source>
        <dbReference type="Proteomes" id="UP000183413"/>
    </source>
</evidence>
<feature type="domain" description="Mycothiol-dependent maleylpyruvate isomerase metal-binding" evidence="1">
    <location>
        <begin position="10"/>
        <end position="144"/>
    </location>
</feature>
<keyword evidence="2" id="KW-0413">Isomerase</keyword>
<reference evidence="2 3" key="1">
    <citation type="submission" date="2016-10" db="EMBL/GenBank/DDBJ databases">
        <authorList>
            <person name="de Groot N.N."/>
        </authorList>
    </citation>
    <scope>NUCLEOTIDE SEQUENCE [LARGE SCALE GENOMIC DNA]</scope>
    <source>
        <strain evidence="2 3">DSM 43067</strain>
    </source>
</reference>
<dbReference type="InterPro" id="IPR034660">
    <property type="entry name" value="DinB/YfiT-like"/>
</dbReference>
<dbReference type="eggNOG" id="ENOG5031RF6">
    <property type="taxonomic scope" value="Bacteria"/>
</dbReference>
<dbReference type="GO" id="GO:0016853">
    <property type="term" value="F:isomerase activity"/>
    <property type="evidence" value="ECO:0007669"/>
    <property type="project" value="UniProtKB-KW"/>
</dbReference>
<dbReference type="AlphaFoldDB" id="A0A1I5HZ73"/>
<dbReference type="NCBIfam" id="TIGR03083">
    <property type="entry name" value="maleylpyruvate isomerase family mycothiol-dependent enzyme"/>
    <property type="match status" value="1"/>
</dbReference>
<organism evidence="2 3">
    <name type="scientific">Actinomadura madurae</name>
    <dbReference type="NCBI Taxonomy" id="1993"/>
    <lineage>
        <taxon>Bacteria</taxon>
        <taxon>Bacillati</taxon>
        <taxon>Actinomycetota</taxon>
        <taxon>Actinomycetes</taxon>
        <taxon>Streptosporangiales</taxon>
        <taxon>Thermomonosporaceae</taxon>
        <taxon>Actinomadura</taxon>
    </lineage>
</organism>
<name>A0A1I5HZ73_9ACTN</name>
<dbReference type="EMBL" id="FOVH01000007">
    <property type="protein sequence ID" value="SFO53280.1"/>
    <property type="molecule type" value="Genomic_DNA"/>
</dbReference>
<gene>
    <name evidence="2" type="ORF">SAMN04489713_1078</name>
</gene>
<dbReference type="GO" id="GO:0046872">
    <property type="term" value="F:metal ion binding"/>
    <property type="evidence" value="ECO:0007669"/>
    <property type="project" value="InterPro"/>
</dbReference>
<keyword evidence="2" id="KW-0670">Pyruvate</keyword>
<dbReference type="Proteomes" id="UP000183413">
    <property type="component" value="Unassembled WGS sequence"/>
</dbReference>
<evidence type="ECO:0000313" key="2">
    <source>
        <dbReference type="EMBL" id="SFO53280.1"/>
    </source>
</evidence>